<evidence type="ECO:0000313" key="10">
    <source>
        <dbReference type="EMBL" id="NMN97750.1"/>
    </source>
</evidence>
<feature type="transmembrane region" description="Helical" evidence="8">
    <location>
        <begin position="46"/>
        <end position="64"/>
    </location>
</feature>
<feature type="transmembrane region" description="Helical" evidence="8">
    <location>
        <begin position="450"/>
        <end position="468"/>
    </location>
</feature>
<evidence type="ECO:0000256" key="6">
    <source>
        <dbReference type="ARBA" id="ARBA00022989"/>
    </source>
</evidence>
<dbReference type="GO" id="GO:0022857">
    <property type="term" value="F:transmembrane transporter activity"/>
    <property type="evidence" value="ECO:0007669"/>
    <property type="project" value="InterPro"/>
</dbReference>
<dbReference type="SUPFAM" id="SSF103473">
    <property type="entry name" value="MFS general substrate transporter"/>
    <property type="match status" value="2"/>
</dbReference>
<dbReference type="CDD" id="cd17321">
    <property type="entry name" value="MFS_MMR_MDR_like"/>
    <property type="match status" value="1"/>
</dbReference>
<feature type="transmembrane region" description="Helical" evidence="8">
    <location>
        <begin position="299"/>
        <end position="320"/>
    </location>
</feature>
<dbReference type="Gene3D" id="1.20.1250.20">
    <property type="entry name" value="MFS general substrate transporter like domains"/>
    <property type="match status" value="1"/>
</dbReference>
<dbReference type="InterPro" id="IPR004638">
    <property type="entry name" value="EmrB-like"/>
</dbReference>
<comment type="similarity">
    <text evidence="2">Belongs to the major facilitator superfamily. EmrB family.</text>
</comment>
<dbReference type="GO" id="GO:0005886">
    <property type="term" value="C:plasma membrane"/>
    <property type="evidence" value="ECO:0007669"/>
    <property type="project" value="UniProtKB-SubCell"/>
</dbReference>
<feature type="transmembrane region" description="Helical" evidence="8">
    <location>
        <begin position="326"/>
        <end position="344"/>
    </location>
</feature>
<dbReference type="InterPro" id="IPR011701">
    <property type="entry name" value="MFS"/>
</dbReference>
<dbReference type="AlphaFoldDB" id="A0A848KN67"/>
<keyword evidence="11" id="KW-1185">Reference proteome</keyword>
<evidence type="ECO:0000256" key="5">
    <source>
        <dbReference type="ARBA" id="ARBA00022692"/>
    </source>
</evidence>
<comment type="caution">
    <text evidence="10">The sequence shown here is derived from an EMBL/GenBank/DDBJ whole genome shotgun (WGS) entry which is preliminary data.</text>
</comment>
<reference evidence="10 11" key="1">
    <citation type="submission" date="2019-05" db="EMBL/GenBank/DDBJ databases">
        <authorList>
            <person name="Lee S.D."/>
        </authorList>
    </citation>
    <scope>NUCLEOTIDE SEQUENCE [LARGE SCALE GENOMIC DNA]</scope>
    <source>
        <strain evidence="10 11">YC2-7</strain>
    </source>
</reference>
<feature type="transmembrane region" description="Helical" evidence="8">
    <location>
        <begin position="356"/>
        <end position="376"/>
    </location>
</feature>
<proteinExistence type="inferred from homology"/>
<accession>A0A848KN67</accession>
<evidence type="ECO:0000256" key="8">
    <source>
        <dbReference type="SAM" id="Phobius"/>
    </source>
</evidence>
<dbReference type="PROSITE" id="PS50850">
    <property type="entry name" value="MFS"/>
    <property type="match status" value="1"/>
</dbReference>
<feature type="transmembrane region" description="Helical" evidence="8">
    <location>
        <begin position="76"/>
        <end position="97"/>
    </location>
</feature>
<dbReference type="PANTHER" id="PTHR42718">
    <property type="entry name" value="MAJOR FACILITATOR SUPERFAMILY MULTIDRUG TRANSPORTER MFSC"/>
    <property type="match status" value="1"/>
</dbReference>
<evidence type="ECO:0000256" key="4">
    <source>
        <dbReference type="ARBA" id="ARBA00022475"/>
    </source>
</evidence>
<organism evidence="10 11">
    <name type="scientific">Antrihabitans stalactiti</name>
    <dbReference type="NCBI Taxonomy" id="2584121"/>
    <lineage>
        <taxon>Bacteria</taxon>
        <taxon>Bacillati</taxon>
        <taxon>Actinomycetota</taxon>
        <taxon>Actinomycetes</taxon>
        <taxon>Mycobacteriales</taxon>
        <taxon>Nocardiaceae</taxon>
        <taxon>Antrihabitans</taxon>
    </lineage>
</organism>
<reference evidence="10 11" key="2">
    <citation type="submission" date="2020-06" db="EMBL/GenBank/DDBJ databases">
        <title>Antribacter stalactiti gen. nov., sp. nov., a new member of the family Nacardiaceae isolated from a cave.</title>
        <authorList>
            <person name="Kim I.S."/>
        </authorList>
    </citation>
    <scope>NUCLEOTIDE SEQUENCE [LARGE SCALE GENOMIC DNA]</scope>
    <source>
        <strain evidence="10 11">YC2-7</strain>
    </source>
</reference>
<dbReference type="InterPro" id="IPR036259">
    <property type="entry name" value="MFS_trans_sf"/>
</dbReference>
<dbReference type="Gene3D" id="1.20.1720.10">
    <property type="entry name" value="Multidrug resistance protein D"/>
    <property type="match status" value="1"/>
</dbReference>
<feature type="transmembrane region" description="Helical" evidence="8">
    <location>
        <begin position="164"/>
        <end position="184"/>
    </location>
</feature>
<keyword evidence="7 8" id="KW-0472">Membrane</keyword>
<feature type="transmembrane region" description="Helical" evidence="8">
    <location>
        <begin position="137"/>
        <end position="157"/>
    </location>
</feature>
<dbReference type="PRINTS" id="PR01036">
    <property type="entry name" value="TCRTETB"/>
</dbReference>
<comment type="subcellular location">
    <subcellularLocation>
        <location evidence="1">Cell membrane</location>
        <topology evidence="1">Multi-pass membrane protein</topology>
    </subcellularLocation>
</comment>
<dbReference type="Proteomes" id="UP000535543">
    <property type="component" value="Unassembled WGS sequence"/>
</dbReference>
<keyword evidence="4" id="KW-1003">Cell membrane</keyword>
<keyword evidence="6 8" id="KW-1133">Transmembrane helix</keyword>
<feature type="domain" description="Major facilitator superfamily (MFS) profile" evidence="9">
    <location>
        <begin position="10"/>
        <end position="472"/>
    </location>
</feature>
<name>A0A848KN67_9NOCA</name>
<dbReference type="FunFam" id="1.20.1720.10:FF:000021">
    <property type="entry name" value="Drug resistance transporter, EmrB/QacA subfamily"/>
    <property type="match status" value="1"/>
</dbReference>
<dbReference type="PANTHER" id="PTHR42718:SF42">
    <property type="entry name" value="EXPORT PROTEIN"/>
    <property type="match status" value="1"/>
</dbReference>
<evidence type="ECO:0000256" key="7">
    <source>
        <dbReference type="ARBA" id="ARBA00023136"/>
    </source>
</evidence>
<feature type="transmembrane region" description="Helical" evidence="8">
    <location>
        <begin position="225"/>
        <end position="244"/>
    </location>
</feature>
<dbReference type="NCBIfam" id="TIGR00711">
    <property type="entry name" value="efflux_EmrB"/>
    <property type="match status" value="1"/>
</dbReference>
<feature type="transmembrane region" description="Helical" evidence="8">
    <location>
        <begin position="196"/>
        <end position="213"/>
    </location>
</feature>
<dbReference type="RefSeq" id="WP_169590851.1">
    <property type="nucleotide sequence ID" value="NZ_VCQU01000008.1"/>
</dbReference>
<sequence>MEKVLNPWRALGALCLGFFMILLDMTIVSVANVAIMNDLRTDINNVIWVTSAYLLAYAVPLLITGRLGDRFGPKNIYLGGLVLFTIASLFCGLSQNIEMLITARVFQGFGAAMMTPQPMAVITRIFPPDKRGAAMGLWGSVAGVASLVGPIAGGLLVDGPGWQWIFYVNVPVGLIAFGMAWIFVPALETHEHRFDFLGIALSAIGLFCLVFGLQEGNNYDWSAGIWLLIAFGVAVLIAFIWYQSRVKTEPLLPLSLFKERNFSLANVGITAMAFAITAMFLPAMFYAQAVRGFSPTKSAFLFAPMAIVTGVLAPFVGKLVDKTHPRIIPAVGFASFSISLVWFAAVMQTDTEIWKYMAPIVLMGVGNACIWAPLAATATHDLPPMQAGAGAGVYNTTRQVGSVLGSAAVAALIVSRLSAHGIDGGAAEGQTGALPPFVREAFNSALAESLLLPAGVLVIGFIASMLFASTRRPQELPKPVEDVAVPAA</sequence>
<evidence type="ECO:0000256" key="3">
    <source>
        <dbReference type="ARBA" id="ARBA00022448"/>
    </source>
</evidence>
<evidence type="ECO:0000256" key="1">
    <source>
        <dbReference type="ARBA" id="ARBA00004651"/>
    </source>
</evidence>
<evidence type="ECO:0000256" key="2">
    <source>
        <dbReference type="ARBA" id="ARBA00008537"/>
    </source>
</evidence>
<dbReference type="InterPro" id="IPR020846">
    <property type="entry name" value="MFS_dom"/>
</dbReference>
<evidence type="ECO:0000313" key="11">
    <source>
        <dbReference type="Proteomes" id="UP000535543"/>
    </source>
</evidence>
<gene>
    <name evidence="10" type="ORF">FGL95_22185</name>
</gene>
<feature type="transmembrane region" description="Helical" evidence="8">
    <location>
        <begin position="264"/>
        <end position="287"/>
    </location>
</feature>
<keyword evidence="3" id="KW-0813">Transport</keyword>
<feature type="transmembrane region" description="Helical" evidence="8">
    <location>
        <begin position="12"/>
        <end position="34"/>
    </location>
</feature>
<dbReference type="Pfam" id="PF07690">
    <property type="entry name" value="MFS_1"/>
    <property type="match status" value="1"/>
</dbReference>
<protein>
    <submittedName>
        <fullName evidence="10">DHA2 family efflux MFS transporter permease subunit</fullName>
    </submittedName>
</protein>
<keyword evidence="5 8" id="KW-0812">Transmembrane</keyword>
<evidence type="ECO:0000259" key="9">
    <source>
        <dbReference type="PROSITE" id="PS50850"/>
    </source>
</evidence>
<dbReference type="EMBL" id="VCQU01000008">
    <property type="protein sequence ID" value="NMN97750.1"/>
    <property type="molecule type" value="Genomic_DNA"/>
</dbReference>